<keyword evidence="1" id="KW-0812">Transmembrane</keyword>
<reference evidence="2 3" key="1">
    <citation type="submission" date="2013-08" db="EMBL/GenBank/DDBJ databases">
        <authorList>
            <person name="Weinstock G."/>
            <person name="Sodergren E."/>
            <person name="Wylie T."/>
            <person name="Fulton L."/>
            <person name="Fulton R."/>
            <person name="Fronick C."/>
            <person name="O'Laughlin M."/>
            <person name="Godfrey J."/>
            <person name="Miner T."/>
            <person name="Herter B."/>
            <person name="Appelbaum E."/>
            <person name="Cordes M."/>
            <person name="Lek S."/>
            <person name="Wollam A."/>
            <person name="Pepin K.H."/>
            <person name="Palsikar V.B."/>
            <person name="Mitreva M."/>
            <person name="Wilson R.K."/>
        </authorList>
    </citation>
    <scope>NUCLEOTIDE SEQUENCE [LARGE SCALE GENOMIC DNA]</scope>
    <source>
        <strain evidence="2 3">ATCC 15930</strain>
    </source>
</reference>
<dbReference type="Proteomes" id="UP000027442">
    <property type="component" value="Unassembled WGS sequence"/>
</dbReference>
<proteinExistence type="predicted"/>
<evidence type="ECO:0000313" key="3">
    <source>
        <dbReference type="Proteomes" id="UP000027442"/>
    </source>
</evidence>
<name>A0A069QP68_HOYLO</name>
<keyword evidence="1" id="KW-0472">Membrane</keyword>
<dbReference type="AlphaFoldDB" id="A0A069QP68"/>
<gene>
    <name evidence="2" type="ORF">HMPREF1991_00181</name>
</gene>
<evidence type="ECO:0000256" key="1">
    <source>
        <dbReference type="SAM" id="Phobius"/>
    </source>
</evidence>
<evidence type="ECO:0000313" key="2">
    <source>
        <dbReference type="EMBL" id="KDR53814.1"/>
    </source>
</evidence>
<organism evidence="2 3">
    <name type="scientific">Hoylesella loescheii DSM 19665 = JCM 12249 = ATCC 15930</name>
    <dbReference type="NCBI Taxonomy" id="1122985"/>
    <lineage>
        <taxon>Bacteria</taxon>
        <taxon>Pseudomonadati</taxon>
        <taxon>Bacteroidota</taxon>
        <taxon>Bacteroidia</taxon>
        <taxon>Bacteroidales</taxon>
        <taxon>Prevotellaceae</taxon>
        <taxon>Hoylesella</taxon>
    </lineage>
</organism>
<dbReference type="HOGENOM" id="CLU_3294302_0_0_10"/>
<keyword evidence="3" id="KW-1185">Reference proteome</keyword>
<feature type="transmembrane region" description="Helical" evidence="1">
    <location>
        <begin position="20"/>
        <end position="38"/>
    </location>
</feature>
<accession>A0A069QP68</accession>
<dbReference type="EMBL" id="JNGW01000012">
    <property type="protein sequence ID" value="KDR53814.1"/>
    <property type="molecule type" value="Genomic_DNA"/>
</dbReference>
<sequence length="40" mass="4599">MFIQLHLRGSAKEKADDDIACLFFFLCMVCWVGYSLLISL</sequence>
<keyword evidence="1" id="KW-1133">Transmembrane helix</keyword>
<comment type="caution">
    <text evidence="2">The sequence shown here is derived from an EMBL/GenBank/DDBJ whole genome shotgun (WGS) entry which is preliminary data.</text>
</comment>
<protein>
    <submittedName>
        <fullName evidence="2">Uncharacterized protein</fullName>
    </submittedName>
</protein>